<gene>
    <name evidence="1" type="ORF">M9H77_04540</name>
</gene>
<organism evidence="1 2">
    <name type="scientific">Catharanthus roseus</name>
    <name type="common">Madagascar periwinkle</name>
    <name type="synonym">Vinca rosea</name>
    <dbReference type="NCBI Taxonomy" id="4058"/>
    <lineage>
        <taxon>Eukaryota</taxon>
        <taxon>Viridiplantae</taxon>
        <taxon>Streptophyta</taxon>
        <taxon>Embryophyta</taxon>
        <taxon>Tracheophyta</taxon>
        <taxon>Spermatophyta</taxon>
        <taxon>Magnoliopsida</taxon>
        <taxon>eudicotyledons</taxon>
        <taxon>Gunneridae</taxon>
        <taxon>Pentapetalae</taxon>
        <taxon>asterids</taxon>
        <taxon>lamiids</taxon>
        <taxon>Gentianales</taxon>
        <taxon>Apocynaceae</taxon>
        <taxon>Rauvolfioideae</taxon>
        <taxon>Vinceae</taxon>
        <taxon>Catharanthinae</taxon>
        <taxon>Catharanthus</taxon>
    </lineage>
</organism>
<evidence type="ECO:0000313" key="2">
    <source>
        <dbReference type="Proteomes" id="UP001060085"/>
    </source>
</evidence>
<proteinExistence type="predicted"/>
<dbReference type="Proteomes" id="UP001060085">
    <property type="component" value="Linkage Group LG01"/>
</dbReference>
<accession>A0ACC0CEL2</accession>
<name>A0ACC0CEL2_CATRO</name>
<reference evidence="2" key="1">
    <citation type="journal article" date="2023" name="Nat. Plants">
        <title>Single-cell RNA sequencing provides a high-resolution roadmap for understanding the multicellular compartmentation of specialized metabolism.</title>
        <authorList>
            <person name="Sun S."/>
            <person name="Shen X."/>
            <person name="Li Y."/>
            <person name="Li Y."/>
            <person name="Wang S."/>
            <person name="Li R."/>
            <person name="Zhang H."/>
            <person name="Shen G."/>
            <person name="Guo B."/>
            <person name="Wei J."/>
            <person name="Xu J."/>
            <person name="St-Pierre B."/>
            <person name="Chen S."/>
            <person name="Sun C."/>
        </authorList>
    </citation>
    <scope>NUCLEOTIDE SEQUENCE [LARGE SCALE GENOMIC DNA]</scope>
</reference>
<keyword evidence="2" id="KW-1185">Reference proteome</keyword>
<dbReference type="EMBL" id="CM044701">
    <property type="protein sequence ID" value="KAI5683312.1"/>
    <property type="molecule type" value="Genomic_DNA"/>
</dbReference>
<comment type="caution">
    <text evidence="1">The sequence shown here is derived from an EMBL/GenBank/DDBJ whole genome shotgun (WGS) entry which is preliminary data.</text>
</comment>
<sequence length="106" mass="12626">MDATHPVRVVLFWDSEHARYVFGPYFTGAAKKTWIFTRIVTHDELVRKIFKHREMDLNQWHHTHVLTQEDRSNVHQHVPAITKMVSDELSMLYIDVEEDNEDHDDA</sequence>
<protein>
    <submittedName>
        <fullName evidence="1">Uncharacterized protein</fullName>
    </submittedName>
</protein>
<evidence type="ECO:0000313" key="1">
    <source>
        <dbReference type="EMBL" id="KAI5683312.1"/>
    </source>
</evidence>